<proteinExistence type="predicted"/>
<dbReference type="InterPro" id="IPR036388">
    <property type="entry name" value="WH-like_DNA-bd_sf"/>
</dbReference>
<reference evidence="5 6" key="1">
    <citation type="submission" date="2024-04" db="EMBL/GenBank/DDBJ databases">
        <title>Defined microbial consortia suppress multidrug-resistant proinflammatory Enterobacteriaceae via ecological control.</title>
        <authorList>
            <person name="Furuichi M."/>
            <person name="Kawaguchi T."/>
            <person name="Pust M."/>
            <person name="Yasuma K."/>
            <person name="Plichta D."/>
            <person name="Hasegawa N."/>
            <person name="Ohya T."/>
            <person name="Bhattarai S."/>
            <person name="Sasajima S."/>
            <person name="Aoto Y."/>
            <person name="Tuganbaev T."/>
            <person name="Yaginuma M."/>
            <person name="Ueda M."/>
            <person name="Okahashi N."/>
            <person name="Amafuji K."/>
            <person name="Kiridooshi Y."/>
            <person name="Sugita K."/>
            <person name="Strazar M."/>
            <person name="Skelly A."/>
            <person name="Suda W."/>
            <person name="Hattori M."/>
            <person name="Nakamoto N."/>
            <person name="Caballero S."/>
            <person name="Norman J."/>
            <person name="Olle B."/>
            <person name="Tanoue T."/>
            <person name="Arita M."/>
            <person name="Bucci V."/>
            <person name="Atarashi K."/>
            <person name="Xavier R."/>
            <person name="Honda K."/>
        </authorList>
    </citation>
    <scope>NUCLEOTIDE SEQUENCE [LARGE SCALE GENOMIC DNA]</scope>
    <source>
        <strain evidence="6">k04-0078-D8-1</strain>
    </source>
</reference>
<evidence type="ECO:0000256" key="2">
    <source>
        <dbReference type="ARBA" id="ARBA00023125"/>
    </source>
</evidence>
<dbReference type="InterPro" id="IPR036390">
    <property type="entry name" value="WH_DNA-bd_sf"/>
</dbReference>
<dbReference type="Pfam" id="PF01022">
    <property type="entry name" value="HTH_5"/>
    <property type="match status" value="1"/>
</dbReference>
<dbReference type="EMBL" id="BAABYW010000001">
    <property type="protein sequence ID" value="GAA6409390.1"/>
    <property type="molecule type" value="Genomic_DNA"/>
</dbReference>
<dbReference type="InterPro" id="IPR001845">
    <property type="entry name" value="HTH_ArsR_DNA-bd_dom"/>
</dbReference>
<keyword evidence="3" id="KW-0804">Transcription</keyword>
<dbReference type="SMART" id="SM00418">
    <property type="entry name" value="HTH_ARSR"/>
    <property type="match status" value="1"/>
</dbReference>
<dbReference type="RefSeq" id="WP_330406994.1">
    <property type="nucleotide sequence ID" value="NZ_BAABYW010000001.1"/>
</dbReference>
<feature type="domain" description="HTH arsR-type" evidence="4">
    <location>
        <begin position="1"/>
        <end position="96"/>
    </location>
</feature>
<organism evidence="5 6">
    <name type="scientific">Blautia hominis</name>
    <dbReference type="NCBI Taxonomy" id="2025493"/>
    <lineage>
        <taxon>Bacteria</taxon>
        <taxon>Bacillati</taxon>
        <taxon>Bacillota</taxon>
        <taxon>Clostridia</taxon>
        <taxon>Lachnospirales</taxon>
        <taxon>Lachnospiraceae</taxon>
        <taxon>Blautia</taxon>
    </lineage>
</organism>
<dbReference type="PRINTS" id="PR00778">
    <property type="entry name" value="HTHARSR"/>
</dbReference>
<evidence type="ECO:0000313" key="5">
    <source>
        <dbReference type="EMBL" id="GAA6409390.1"/>
    </source>
</evidence>
<dbReference type="InterPro" id="IPR011991">
    <property type="entry name" value="ArsR-like_HTH"/>
</dbReference>
<dbReference type="PANTHER" id="PTHR33154">
    <property type="entry name" value="TRANSCRIPTIONAL REGULATOR, ARSR FAMILY"/>
    <property type="match status" value="1"/>
</dbReference>
<evidence type="ECO:0000256" key="1">
    <source>
        <dbReference type="ARBA" id="ARBA00023015"/>
    </source>
</evidence>
<evidence type="ECO:0000256" key="3">
    <source>
        <dbReference type="ARBA" id="ARBA00023163"/>
    </source>
</evidence>
<accession>A0ABQ0BD73</accession>
<comment type="caution">
    <text evidence="5">The sequence shown here is derived from an EMBL/GenBank/DDBJ whole genome shotgun (WGS) entry which is preliminary data.</text>
</comment>
<dbReference type="InterPro" id="IPR051081">
    <property type="entry name" value="HTH_MetalResp_TranReg"/>
</dbReference>
<protein>
    <submittedName>
        <fullName evidence="5">Metalloregulator ArsR/SmtB family transcription factor</fullName>
    </submittedName>
</protein>
<dbReference type="SUPFAM" id="SSF46785">
    <property type="entry name" value="Winged helix' DNA-binding domain"/>
    <property type="match status" value="1"/>
</dbReference>
<dbReference type="PANTHER" id="PTHR33154:SF18">
    <property type="entry name" value="ARSENICAL RESISTANCE OPERON REPRESSOR"/>
    <property type="match status" value="1"/>
</dbReference>
<sequence>MRDHALDAQVFKAFCDINRLQILEMLRTGEKCACKLLEELQIGQSTLSHHMKILCDSGIVVGRKEGKWTHYSISESGSKYAGELLKILTSQYQGADSADCNCKQ</sequence>
<dbReference type="PROSITE" id="PS50987">
    <property type="entry name" value="HTH_ARSR_2"/>
    <property type="match status" value="1"/>
</dbReference>
<dbReference type="CDD" id="cd00090">
    <property type="entry name" value="HTH_ARSR"/>
    <property type="match status" value="1"/>
</dbReference>
<keyword evidence="6" id="KW-1185">Reference proteome</keyword>
<keyword evidence="2" id="KW-0238">DNA-binding</keyword>
<gene>
    <name evidence="5" type="ORF">K040078D81_35070</name>
</gene>
<dbReference type="Proteomes" id="UP001600943">
    <property type="component" value="Unassembled WGS sequence"/>
</dbReference>
<dbReference type="NCBIfam" id="NF033788">
    <property type="entry name" value="HTH_metalloreg"/>
    <property type="match status" value="1"/>
</dbReference>
<evidence type="ECO:0000313" key="6">
    <source>
        <dbReference type="Proteomes" id="UP001600943"/>
    </source>
</evidence>
<dbReference type="Gene3D" id="1.10.10.10">
    <property type="entry name" value="Winged helix-like DNA-binding domain superfamily/Winged helix DNA-binding domain"/>
    <property type="match status" value="1"/>
</dbReference>
<keyword evidence="1" id="KW-0805">Transcription regulation</keyword>
<name>A0ABQ0BD73_9FIRM</name>
<evidence type="ECO:0000259" key="4">
    <source>
        <dbReference type="PROSITE" id="PS50987"/>
    </source>
</evidence>